<dbReference type="InterPro" id="IPR052210">
    <property type="entry name" value="LysM1-like"/>
</dbReference>
<feature type="domain" description="LysM" evidence="6">
    <location>
        <begin position="208"/>
        <end position="254"/>
    </location>
</feature>
<keyword evidence="8" id="KW-1185">Reference proteome</keyword>
<reference evidence="7" key="1">
    <citation type="submission" date="2023-01" db="EMBL/GenBank/DDBJ databases">
        <title>The growth and conidiation of Purpureocillium lavendulum are regulated by nitrogen source and histone H3K14 acetylation.</title>
        <authorList>
            <person name="Tang P."/>
            <person name="Han J."/>
            <person name="Zhang C."/>
            <person name="Tang P."/>
            <person name="Qi F."/>
            <person name="Zhang K."/>
            <person name="Liang L."/>
        </authorList>
    </citation>
    <scope>NUCLEOTIDE SEQUENCE</scope>
    <source>
        <strain evidence="7">YMF1.00683</strain>
    </source>
</reference>
<dbReference type="PANTHER" id="PTHR34997">
    <property type="entry name" value="AM15"/>
    <property type="match status" value="1"/>
</dbReference>
<feature type="chain" id="PRO_5044298712" evidence="5">
    <location>
        <begin position="18"/>
        <end position="326"/>
    </location>
</feature>
<proteinExistence type="inferred from homology"/>
<sequence length="326" mass="35257">MYSELAIALALLPELLAGRSVRNTRRGVDCSFATGANPGDTCDSFADSWGISVTKLQSLNPGVDCDNFDGSKEYCVIGDVNNDEPTTTATTSTDVKATSTTTTTTPPPTKTTPAMNHEPTQPGLAENCDKFHKVANGDSCDSVESKAGISHAQFSKWNPYINDKCSNLWLDYYVCVHVPGAKTSSPAPKPTDDGHSPTQPGIAKNCDKYHKIVAGDQCDAIEAQNKITHEQFSKWNPAIDAKCTNLLLDYYVCVHTPGAPGDHGPQPQMPNLAPNCKKYHKVSTGEGCYKINKDAGITLDQFRKWNPTVDARCSNLWAGYYVCVGV</sequence>
<dbReference type="AlphaFoldDB" id="A0AB34G0V9"/>
<dbReference type="SUPFAM" id="SSF54106">
    <property type="entry name" value="LysM domain"/>
    <property type="match status" value="3"/>
</dbReference>
<gene>
    <name evidence="7" type="ORF">O9K51_03553</name>
</gene>
<name>A0AB34G0V9_9HYPO</name>
<evidence type="ECO:0000256" key="4">
    <source>
        <dbReference type="SAM" id="MobiDB-lite"/>
    </source>
</evidence>
<dbReference type="Proteomes" id="UP001163105">
    <property type="component" value="Unassembled WGS sequence"/>
</dbReference>
<dbReference type="Pfam" id="PF01476">
    <property type="entry name" value="LysM"/>
    <property type="match status" value="3"/>
</dbReference>
<dbReference type="EMBL" id="JAQHRD010000002">
    <property type="protein sequence ID" value="KAJ6445149.1"/>
    <property type="molecule type" value="Genomic_DNA"/>
</dbReference>
<evidence type="ECO:0000256" key="1">
    <source>
        <dbReference type="ARBA" id="ARBA00022669"/>
    </source>
</evidence>
<evidence type="ECO:0000256" key="3">
    <source>
        <dbReference type="ARBA" id="ARBA00044955"/>
    </source>
</evidence>
<evidence type="ECO:0000259" key="6">
    <source>
        <dbReference type="PROSITE" id="PS51782"/>
    </source>
</evidence>
<dbReference type="Gene3D" id="3.10.350.10">
    <property type="entry name" value="LysM domain"/>
    <property type="match status" value="4"/>
</dbReference>
<comment type="similarity">
    <text evidence="3">Belongs to the secreted LysM effector family.</text>
</comment>
<evidence type="ECO:0000256" key="5">
    <source>
        <dbReference type="SAM" id="SignalP"/>
    </source>
</evidence>
<dbReference type="InterPro" id="IPR018392">
    <property type="entry name" value="LysM"/>
</dbReference>
<dbReference type="CDD" id="cd00118">
    <property type="entry name" value="LysM"/>
    <property type="match status" value="4"/>
</dbReference>
<feature type="domain" description="LysM" evidence="6">
    <location>
        <begin position="278"/>
        <end position="324"/>
    </location>
</feature>
<evidence type="ECO:0000313" key="7">
    <source>
        <dbReference type="EMBL" id="KAJ6445149.1"/>
    </source>
</evidence>
<feature type="domain" description="LysM" evidence="6">
    <location>
        <begin position="32"/>
        <end position="76"/>
    </location>
</feature>
<comment type="caution">
    <text evidence="7">The sequence shown here is derived from an EMBL/GenBank/DDBJ whole genome shotgun (WGS) entry which is preliminary data.</text>
</comment>
<evidence type="ECO:0000313" key="8">
    <source>
        <dbReference type="Proteomes" id="UP001163105"/>
    </source>
</evidence>
<evidence type="ECO:0000256" key="2">
    <source>
        <dbReference type="ARBA" id="ARBA00023026"/>
    </source>
</evidence>
<accession>A0AB34G0V9</accession>
<feature type="signal peptide" evidence="5">
    <location>
        <begin position="1"/>
        <end position="17"/>
    </location>
</feature>
<keyword evidence="5" id="KW-0732">Signal</keyword>
<dbReference type="PROSITE" id="PS51782">
    <property type="entry name" value="LYSM"/>
    <property type="match status" value="4"/>
</dbReference>
<dbReference type="SMART" id="SM00257">
    <property type="entry name" value="LysM"/>
    <property type="match status" value="4"/>
</dbReference>
<dbReference type="GO" id="GO:0008061">
    <property type="term" value="F:chitin binding"/>
    <property type="evidence" value="ECO:0007669"/>
    <property type="project" value="UniProtKB-KW"/>
</dbReference>
<keyword evidence="2" id="KW-0843">Virulence</keyword>
<protein>
    <submittedName>
        <fullName evidence="7">LysM domain-containingprotein</fullName>
    </submittedName>
</protein>
<dbReference type="InterPro" id="IPR036779">
    <property type="entry name" value="LysM_dom_sf"/>
</dbReference>
<feature type="region of interest" description="Disordered" evidence="4">
    <location>
        <begin position="83"/>
        <end position="118"/>
    </location>
</feature>
<keyword evidence="1" id="KW-0147">Chitin-binding</keyword>
<organism evidence="7 8">
    <name type="scientific">Purpureocillium lavendulum</name>
    <dbReference type="NCBI Taxonomy" id="1247861"/>
    <lineage>
        <taxon>Eukaryota</taxon>
        <taxon>Fungi</taxon>
        <taxon>Dikarya</taxon>
        <taxon>Ascomycota</taxon>
        <taxon>Pezizomycotina</taxon>
        <taxon>Sordariomycetes</taxon>
        <taxon>Hypocreomycetidae</taxon>
        <taxon>Hypocreales</taxon>
        <taxon>Ophiocordycipitaceae</taxon>
        <taxon>Purpureocillium</taxon>
    </lineage>
</organism>
<feature type="compositionally biased region" description="Low complexity" evidence="4">
    <location>
        <begin position="85"/>
        <end position="104"/>
    </location>
</feature>
<feature type="domain" description="LysM" evidence="6">
    <location>
        <begin position="130"/>
        <end position="176"/>
    </location>
</feature>
<dbReference type="PANTHER" id="PTHR34997:SF18">
    <property type="entry name" value="LYSM DOMAIN-CONTAINING PROTEIN"/>
    <property type="match status" value="1"/>
</dbReference>